<dbReference type="GO" id="GO:0031267">
    <property type="term" value="F:small GTPase binding"/>
    <property type="evidence" value="ECO:0007669"/>
    <property type="project" value="TreeGrafter"/>
</dbReference>
<feature type="compositionally biased region" description="Polar residues" evidence="1">
    <location>
        <begin position="456"/>
        <end position="466"/>
    </location>
</feature>
<feature type="region of interest" description="Disordered" evidence="1">
    <location>
        <begin position="619"/>
        <end position="642"/>
    </location>
</feature>
<feature type="compositionally biased region" description="Low complexity" evidence="1">
    <location>
        <begin position="657"/>
        <end position="670"/>
    </location>
</feature>
<dbReference type="FunFam" id="1.10.8.270:FF:000016">
    <property type="entry name" value="TBC1 domain family member 2A"/>
    <property type="match status" value="1"/>
</dbReference>
<dbReference type="AlphaFoldDB" id="A0A8E0RLJ2"/>
<dbReference type="FunFam" id="1.10.472.80:FF:000019">
    <property type="entry name" value="USP6 N-terminal like"/>
    <property type="match status" value="1"/>
</dbReference>
<comment type="caution">
    <text evidence="3">The sequence shown here is derived from an EMBL/GenBank/DDBJ whole genome shotgun (WGS) entry which is preliminary data.</text>
</comment>
<name>A0A8E0RLJ2_9TREM</name>
<protein>
    <submittedName>
        <fullName evidence="3">TBC1 domain family member 3B</fullName>
    </submittedName>
</protein>
<dbReference type="SUPFAM" id="SSF47923">
    <property type="entry name" value="Ypt/Rab-GAP domain of gyp1p"/>
    <property type="match status" value="2"/>
</dbReference>
<dbReference type="Pfam" id="PF00566">
    <property type="entry name" value="RabGAP-TBC"/>
    <property type="match status" value="1"/>
</dbReference>
<dbReference type="Proteomes" id="UP000728185">
    <property type="component" value="Unassembled WGS sequence"/>
</dbReference>
<keyword evidence="4" id="KW-1185">Reference proteome</keyword>
<dbReference type="PANTHER" id="PTHR47219">
    <property type="entry name" value="RAB GTPASE-ACTIVATING PROTEIN 1-LIKE"/>
    <property type="match status" value="1"/>
</dbReference>
<dbReference type="GO" id="GO:0005096">
    <property type="term" value="F:GTPase activator activity"/>
    <property type="evidence" value="ECO:0007669"/>
    <property type="project" value="TreeGrafter"/>
</dbReference>
<feature type="region of interest" description="Disordered" evidence="1">
    <location>
        <begin position="582"/>
        <end position="603"/>
    </location>
</feature>
<reference evidence="3" key="1">
    <citation type="submission" date="2019-05" db="EMBL/GenBank/DDBJ databases">
        <title>Annotation for the trematode Fasciolopsis buski.</title>
        <authorList>
            <person name="Choi Y.-J."/>
        </authorList>
    </citation>
    <scope>NUCLEOTIDE SEQUENCE</scope>
    <source>
        <strain evidence="3">HT</strain>
        <tissue evidence="3">Whole worm</tissue>
    </source>
</reference>
<feature type="compositionally biased region" description="Low complexity" evidence="1">
    <location>
        <begin position="491"/>
        <end position="501"/>
    </location>
</feature>
<dbReference type="EMBL" id="LUCM01009523">
    <property type="protein sequence ID" value="KAA0186870.1"/>
    <property type="molecule type" value="Genomic_DNA"/>
</dbReference>
<dbReference type="InterPro" id="IPR035969">
    <property type="entry name" value="Rab-GAP_TBC_sf"/>
</dbReference>
<dbReference type="InterPro" id="IPR000195">
    <property type="entry name" value="Rab-GAP-TBC_dom"/>
</dbReference>
<dbReference type="PANTHER" id="PTHR47219:SF25">
    <property type="entry name" value="RAB-GAP TBC DOMAIN-CONTAINING PROTEIN"/>
    <property type="match status" value="1"/>
</dbReference>
<gene>
    <name evidence="3" type="ORF">FBUS_06375</name>
</gene>
<dbReference type="Gene3D" id="1.10.10.750">
    <property type="entry name" value="Ypt/Rab-GAP domain of gyp1p, domain 1"/>
    <property type="match status" value="1"/>
</dbReference>
<feature type="region of interest" description="Disordered" evidence="1">
    <location>
        <begin position="447"/>
        <end position="518"/>
    </location>
</feature>
<dbReference type="Gene3D" id="1.10.472.80">
    <property type="entry name" value="Ypt/Rab-GAP domain of gyp1p, domain 3"/>
    <property type="match status" value="1"/>
</dbReference>
<dbReference type="InterPro" id="IPR050302">
    <property type="entry name" value="Rab_GAP_TBC_domain"/>
</dbReference>
<feature type="domain" description="Rab-GAP TBC" evidence="2">
    <location>
        <begin position="32"/>
        <end position="225"/>
    </location>
</feature>
<feature type="region of interest" description="Disordered" evidence="1">
    <location>
        <begin position="656"/>
        <end position="704"/>
    </location>
</feature>
<feature type="compositionally biased region" description="Polar residues" evidence="1">
    <location>
        <begin position="479"/>
        <end position="490"/>
    </location>
</feature>
<feature type="compositionally biased region" description="Polar residues" evidence="1">
    <location>
        <begin position="689"/>
        <end position="704"/>
    </location>
</feature>
<organism evidence="3 4">
    <name type="scientific">Fasciolopsis buskii</name>
    <dbReference type="NCBI Taxonomy" id="27845"/>
    <lineage>
        <taxon>Eukaryota</taxon>
        <taxon>Metazoa</taxon>
        <taxon>Spiralia</taxon>
        <taxon>Lophotrochozoa</taxon>
        <taxon>Platyhelminthes</taxon>
        <taxon>Trematoda</taxon>
        <taxon>Digenea</taxon>
        <taxon>Plagiorchiida</taxon>
        <taxon>Echinostomata</taxon>
        <taxon>Echinostomatoidea</taxon>
        <taxon>Fasciolidae</taxon>
        <taxon>Fasciolopsis</taxon>
    </lineage>
</organism>
<accession>A0A8E0RLJ2</accession>
<dbReference type="Gene3D" id="1.10.8.270">
    <property type="entry name" value="putative rabgap domain of human tbc1 domain family member 14 like domains"/>
    <property type="match status" value="1"/>
</dbReference>
<proteinExistence type="predicted"/>
<feature type="region of interest" description="Disordered" evidence="1">
    <location>
        <begin position="405"/>
        <end position="432"/>
    </location>
</feature>
<feature type="compositionally biased region" description="Polar residues" evidence="1">
    <location>
        <begin position="589"/>
        <end position="603"/>
    </location>
</feature>
<sequence>MTNRWEEIDSNWQRIFHNGRASEKLTRRIFKGIPQQFRMIVWPLLLCVPEVKNKNKNLFTKMLNRALATSNDLGQIDLDINRTFRNTTYFRPRYGSRQQALFRILAAYSVFNTEVGYCQGMSEMVGLLLTYIVEEEDAFWALSQLMTGPRHRQHGIFVSGFPGLQRLFSHHERVIRRFLPSIHKHFTQQQLVTSTYALKWFMQCFLDRLPVSLVLRLWDIYLLEGEKILIAMAYNILKMHKKRLLRMDQTQITCFFQDDLAKDFQFDDDVAIDSLKECLEQLRRNKLDQPPPPTADMLPRRSIGSLGPESVWQSQPNLRIHESNDGPVMKPNLSVSVADSHLRPRRRRELTVRDVALSPLPQRAPLKSQPLPPVSPSFSSPGFASPASILTAAAVQNRYRTGRSADVIPQSASQSGPLDDFSNGRSPSVSTTSSAFLSDINYVPRQGSYPARSLSPAPSTSTSGYATTEGRRHRALQDSALSSRTPSMDISSSLVSTTTSSSRDHTLQPPQRSTPEPVNGVVLISVRPRQTADGQAINQAITKTFERIYVTKPPVAPPGSNGQINQWSSANERIFYADPSVTRPPPSPISGSNLGSTVNASEQPWQRHPISVFRTESGHRASPTFGLASEQHIHSPNTGNSRVELTTTETRNILIPVSQRSSSRSGSSRPRVLRVDSFGRPLGGLPSEISPTGSHLNRESSQVSSCYRRPSLSHYYPSRLLKANRHSHFVF</sequence>
<evidence type="ECO:0000313" key="4">
    <source>
        <dbReference type="Proteomes" id="UP000728185"/>
    </source>
</evidence>
<feature type="region of interest" description="Disordered" evidence="1">
    <location>
        <begin position="306"/>
        <end position="332"/>
    </location>
</feature>
<evidence type="ECO:0000259" key="2">
    <source>
        <dbReference type="PROSITE" id="PS50086"/>
    </source>
</evidence>
<feature type="compositionally biased region" description="Polar residues" evidence="1">
    <location>
        <begin position="423"/>
        <end position="432"/>
    </location>
</feature>
<evidence type="ECO:0000256" key="1">
    <source>
        <dbReference type="SAM" id="MobiDB-lite"/>
    </source>
</evidence>
<dbReference type="SMART" id="SM00164">
    <property type="entry name" value="TBC"/>
    <property type="match status" value="1"/>
</dbReference>
<feature type="region of interest" description="Disordered" evidence="1">
    <location>
        <begin position="361"/>
        <end position="381"/>
    </location>
</feature>
<dbReference type="PROSITE" id="PS50086">
    <property type="entry name" value="TBC_RABGAP"/>
    <property type="match status" value="1"/>
</dbReference>
<dbReference type="OrthoDB" id="294251at2759"/>
<evidence type="ECO:0000313" key="3">
    <source>
        <dbReference type="EMBL" id="KAA0186870.1"/>
    </source>
</evidence>